<dbReference type="PANTHER" id="PTHR47027:SF20">
    <property type="entry name" value="REVERSE TRANSCRIPTASE-LIKE PROTEIN WITH RNA-DIRECTED DNA POLYMERASE DOMAIN"/>
    <property type="match status" value="1"/>
</dbReference>
<proteinExistence type="predicted"/>
<dbReference type="PANTHER" id="PTHR47027">
    <property type="entry name" value="REVERSE TRANSCRIPTASE DOMAIN-CONTAINING PROTEIN"/>
    <property type="match status" value="1"/>
</dbReference>
<dbReference type="EMBL" id="JAVFWL010000005">
    <property type="protein sequence ID" value="KAK6755378.1"/>
    <property type="molecule type" value="Genomic_DNA"/>
</dbReference>
<evidence type="ECO:0000259" key="1">
    <source>
        <dbReference type="PROSITE" id="PS50878"/>
    </source>
</evidence>
<sequence length="242" mass="27305">MPLCLTFIDLKKAFDTVVTEAVMEALDNQGVLTPYIMILRELYSKFTTKISSFYNDVIIDVKRGVRQGDTISPKIFSATLLNAMRGLQWDSMGLKVDGRHLHHLRFANDSVLTTSSINQAERMVAEFDITCKKIDLQLSLDETMFVRNGWVSDAPITFNGTNIPGYVYIGREINIMNHLTSALSRRKGAAWGTFKSVEDSSEGDQEYPAPRSPIQHHRSSCFDLRFRNMGVSQAGGKCDQRR</sequence>
<dbReference type="Pfam" id="PF00078">
    <property type="entry name" value="RVT_1"/>
    <property type="match status" value="1"/>
</dbReference>
<dbReference type="Proteomes" id="UP001303046">
    <property type="component" value="Unassembled WGS sequence"/>
</dbReference>
<dbReference type="PROSITE" id="PS50878">
    <property type="entry name" value="RT_POL"/>
    <property type="match status" value="1"/>
</dbReference>
<evidence type="ECO:0000313" key="3">
    <source>
        <dbReference type="Proteomes" id="UP001303046"/>
    </source>
</evidence>
<gene>
    <name evidence="2" type="primary">Necator_chrV.g18799</name>
    <name evidence="2" type="ORF">RB195_014008</name>
</gene>
<name>A0ABR1DYP5_NECAM</name>
<reference evidence="2 3" key="1">
    <citation type="submission" date="2023-08" db="EMBL/GenBank/DDBJ databases">
        <title>A Necator americanus chromosomal reference genome.</title>
        <authorList>
            <person name="Ilik V."/>
            <person name="Petrzelkova K.J."/>
            <person name="Pardy F."/>
            <person name="Fuh T."/>
            <person name="Niatou-Singa F.S."/>
            <person name="Gouil Q."/>
            <person name="Baker L."/>
            <person name="Ritchie M.E."/>
            <person name="Jex A.R."/>
            <person name="Gazzola D."/>
            <person name="Li H."/>
            <person name="Toshio Fujiwara R."/>
            <person name="Zhan B."/>
            <person name="Aroian R.V."/>
            <person name="Pafco B."/>
            <person name="Schwarz E.M."/>
        </authorList>
    </citation>
    <scope>NUCLEOTIDE SEQUENCE [LARGE SCALE GENOMIC DNA]</scope>
    <source>
        <strain evidence="2 3">Aroian</strain>
        <tissue evidence="2">Whole animal</tissue>
    </source>
</reference>
<accession>A0ABR1DYP5</accession>
<dbReference type="InterPro" id="IPR000477">
    <property type="entry name" value="RT_dom"/>
</dbReference>
<organism evidence="2 3">
    <name type="scientific">Necator americanus</name>
    <name type="common">Human hookworm</name>
    <dbReference type="NCBI Taxonomy" id="51031"/>
    <lineage>
        <taxon>Eukaryota</taxon>
        <taxon>Metazoa</taxon>
        <taxon>Ecdysozoa</taxon>
        <taxon>Nematoda</taxon>
        <taxon>Chromadorea</taxon>
        <taxon>Rhabditida</taxon>
        <taxon>Rhabditina</taxon>
        <taxon>Rhabditomorpha</taxon>
        <taxon>Strongyloidea</taxon>
        <taxon>Ancylostomatidae</taxon>
        <taxon>Bunostominae</taxon>
        <taxon>Necator</taxon>
    </lineage>
</organism>
<feature type="domain" description="Reverse transcriptase" evidence="1">
    <location>
        <begin position="1"/>
        <end position="163"/>
    </location>
</feature>
<evidence type="ECO:0000313" key="2">
    <source>
        <dbReference type="EMBL" id="KAK6755378.1"/>
    </source>
</evidence>
<keyword evidence="3" id="KW-1185">Reference proteome</keyword>
<comment type="caution">
    <text evidence="2">The sequence shown here is derived from an EMBL/GenBank/DDBJ whole genome shotgun (WGS) entry which is preliminary data.</text>
</comment>
<protein>
    <recommendedName>
        <fullName evidence="1">Reverse transcriptase domain-containing protein</fullName>
    </recommendedName>
</protein>